<name>A0AAE1YKJ5_9LAMI</name>
<dbReference type="EMBL" id="JACGWO010000003">
    <property type="protein sequence ID" value="KAK4431722.1"/>
    <property type="molecule type" value="Genomic_DNA"/>
</dbReference>
<sequence length="104" mass="11802">MREKFDPTLQVFKSSPLGLEGSVHVPTGSNTRQLSSNALDLNAKAEDDEADDSSDVTRETTVIEQQSSLMSFLKKIKNCMILNRNSEQDKQAREMFLSKFRRSF</sequence>
<reference evidence="2" key="1">
    <citation type="submission" date="2020-06" db="EMBL/GenBank/DDBJ databases">
        <authorList>
            <person name="Li T."/>
            <person name="Hu X."/>
            <person name="Zhang T."/>
            <person name="Song X."/>
            <person name="Zhang H."/>
            <person name="Dai N."/>
            <person name="Sheng W."/>
            <person name="Hou X."/>
            <person name="Wei L."/>
        </authorList>
    </citation>
    <scope>NUCLEOTIDE SEQUENCE</scope>
    <source>
        <strain evidence="2">3651</strain>
        <tissue evidence="2">Leaf</tissue>
    </source>
</reference>
<gene>
    <name evidence="2" type="ORF">Salat_0934300</name>
</gene>
<dbReference type="Proteomes" id="UP001293254">
    <property type="component" value="Unassembled WGS sequence"/>
</dbReference>
<evidence type="ECO:0000313" key="2">
    <source>
        <dbReference type="EMBL" id="KAK4431722.1"/>
    </source>
</evidence>
<accession>A0AAE1YKJ5</accession>
<reference evidence="2" key="2">
    <citation type="journal article" date="2024" name="Plant">
        <title>Genomic evolution and insights into agronomic trait innovations of Sesamum species.</title>
        <authorList>
            <person name="Miao H."/>
            <person name="Wang L."/>
            <person name="Qu L."/>
            <person name="Liu H."/>
            <person name="Sun Y."/>
            <person name="Le M."/>
            <person name="Wang Q."/>
            <person name="Wei S."/>
            <person name="Zheng Y."/>
            <person name="Lin W."/>
            <person name="Duan Y."/>
            <person name="Cao H."/>
            <person name="Xiong S."/>
            <person name="Wang X."/>
            <person name="Wei L."/>
            <person name="Li C."/>
            <person name="Ma Q."/>
            <person name="Ju M."/>
            <person name="Zhao R."/>
            <person name="Li G."/>
            <person name="Mu C."/>
            <person name="Tian Q."/>
            <person name="Mei H."/>
            <person name="Zhang T."/>
            <person name="Gao T."/>
            <person name="Zhang H."/>
        </authorList>
    </citation>
    <scope>NUCLEOTIDE SEQUENCE</scope>
    <source>
        <strain evidence="2">3651</strain>
    </source>
</reference>
<proteinExistence type="predicted"/>
<keyword evidence="3" id="KW-1185">Reference proteome</keyword>
<evidence type="ECO:0000313" key="3">
    <source>
        <dbReference type="Proteomes" id="UP001293254"/>
    </source>
</evidence>
<feature type="region of interest" description="Disordered" evidence="1">
    <location>
        <begin position="20"/>
        <end position="58"/>
    </location>
</feature>
<comment type="caution">
    <text evidence="2">The sequence shown here is derived from an EMBL/GenBank/DDBJ whole genome shotgun (WGS) entry which is preliminary data.</text>
</comment>
<protein>
    <submittedName>
        <fullName evidence="2">Uncharacterized protein</fullName>
    </submittedName>
</protein>
<feature type="compositionally biased region" description="Polar residues" evidence="1">
    <location>
        <begin position="27"/>
        <end position="36"/>
    </location>
</feature>
<evidence type="ECO:0000256" key="1">
    <source>
        <dbReference type="SAM" id="MobiDB-lite"/>
    </source>
</evidence>
<dbReference type="AlphaFoldDB" id="A0AAE1YKJ5"/>
<organism evidence="2 3">
    <name type="scientific">Sesamum alatum</name>
    <dbReference type="NCBI Taxonomy" id="300844"/>
    <lineage>
        <taxon>Eukaryota</taxon>
        <taxon>Viridiplantae</taxon>
        <taxon>Streptophyta</taxon>
        <taxon>Embryophyta</taxon>
        <taxon>Tracheophyta</taxon>
        <taxon>Spermatophyta</taxon>
        <taxon>Magnoliopsida</taxon>
        <taxon>eudicotyledons</taxon>
        <taxon>Gunneridae</taxon>
        <taxon>Pentapetalae</taxon>
        <taxon>asterids</taxon>
        <taxon>lamiids</taxon>
        <taxon>Lamiales</taxon>
        <taxon>Pedaliaceae</taxon>
        <taxon>Sesamum</taxon>
    </lineage>
</organism>